<protein>
    <submittedName>
        <fullName evidence="2">Uncharacterized protein</fullName>
    </submittedName>
</protein>
<accession>A0A0M6WMI5</accession>
<reference evidence="3" key="1">
    <citation type="submission" date="2015-05" db="EMBL/GenBank/DDBJ databases">
        <authorList>
            <consortium name="Pathogen Informatics"/>
        </authorList>
    </citation>
    <scope>NUCLEOTIDE SEQUENCE [LARGE SCALE GENOMIC DNA]</scope>
    <source>
        <strain evidence="3">L1-83</strain>
    </source>
</reference>
<keyword evidence="1" id="KW-0732">Signal</keyword>
<dbReference type="PROSITE" id="PS51257">
    <property type="entry name" value="PROKAR_LIPOPROTEIN"/>
    <property type="match status" value="1"/>
</dbReference>
<evidence type="ECO:0000256" key="1">
    <source>
        <dbReference type="SAM" id="SignalP"/>
    </source>
</evidence>
<organism evidence="2 3">
    <name type="scientific">Roseburia inulinivorans</name>
    <dbReference type="NCBI Taxonomy" id="360807"/>
    <lineage>
        <taxon>Bacteria</taxon>
        <taxon>Bacillati</taxon>
        <taxon>Bacillota</taxon>
        <taxon>Clostridia</taxon>
        <taxon>Lachnospirales</taxon>
        <taxon>Lachnospiraceae</taxon>
        <taxon>Roseburia</taxon>
    </lineage>
</organism>
<feature type="chain" id="PRO_5038881296" evidence="1">
    <location>
        <begin position="21"/>
        <end position="324"/>
    </location>
</feature>
<evidence type="ECO:0000313" key="2">
    <source>
        <dbReference type="EMBL" id="CRL37796.1"/>
    </source>
</evidence>
<dbReference type="STRING" id="360807.ERS852392_02812"/>
<dbReference type="OrthoDB" id="2627398at2"/>
<gene>
    <name evidence="2" type="ORF">RIL183_20951</name>
</gene>
<dbReference type="RefSeq" id="WP_055039633.1">
    <property type="nucleotide sequence ID" value="NZ_CVRS01000069.1"/>
</dbReference>
<feature type="signal peptide" evidence="1">
    <location>
        <begin position="1"/>
        <end position="20"/>
    </location>
</feature>
<evidence type="ECO:0000313" key="3">
    <source>
        <dbReference type="Proteomes" id="UP000049828"/>
    </source>
</evidence>
<dbReference type="AlphaFoldDB" id="A0A0M6WMI5"/>
<proteinExistence type="predicted"/>
<keyword evidence="3" id="KW-1185">Reference proteome</keyword>
<sequence>MKKKILCIFTIILTILAGCAKEEKSNIEVSDDEVGIETMEGMNYLVAGNDYGFYFDVYSKSGDKKNNDSKISVNNGNDNLYFMIENAGEDRQIAVQIFIDYIQVPIIIEGEMYQTFFVDTDKSFSKEFCFQIAETLDESVDHKIMAAMTVYSDKYVKDSELEYTTNGYSIALDAVLDIAGNTDQFIMNKLYNYENPRESYKDMWYGVLINTELQDFKRRVPNKEIIAQKNERKDFVYHVGGYDDCTEALVILCMGMEQVDVNQQKYMLFKLEKGKIQDGLVTITMPDEQGSYDLTGWIIKNPFSEEKTEINSVSDTWRFTINVT</sequence>
<dbReference type="Proteomes" id="UP000049828">
    <property type="component" value="Unassembled WGS sequence"/>
</dbReference>
<name>A0A0M6WMI5_9FIRM</name>
<dbReference type="EMBL" id="CVRS01000069">
    <property type="protein sequence ID" value="CRL37796.1"/>
    <property type="molecule type" value="Genomic_DNA"/>
</dbReference>